<evidence type="ECO:0000313" key="1">
    <source>
        <dbReference type="EMBL" id="RTH01692.1"/>
    </source>
</evidence>
<gene>
    <name evidence="1" type="ORF">CSW50_09105</name>
</gene>
<organism evidence="1 2">
    <name type="scientific">Thermus scotoductus</name>
    <dbReference type="NCBI Taxonomy" id="37636"/>
    <lineage>
        <taxon>Bacteria</taxon>
        <taxon>Thermotogati</taxon>
        <taxon>Deinococcota</taxon>
        <taxon>Deinococci</taxon>
        <taxon>Thermales</taxon>
        <taxon>Thermaceae</taxon>
        <taxon>Thermus</taxon>
    </lineage>
</organism>
<evidence type="ECO:0000313" key="2">
    <source>
        <dbReference type="Proteomes" id="UP000288082"/>
    </source>
</evidence>
<protein>
    <submittedName>
        <fullName evidence="1">Uncharacterized protein</fullName>
    </submittedName>
</protein>
<comment type="caution">
    <text evidence="1">The sequence shown here is derived from an EMBL/GenBank/DDBJ whole genome shotgun (WGS) entry which is preliminary data.</text>
</comment>
<accession>A0A430R2S6</accession>
<dbReference type="RefSeq" id="WP_126187659.1">
    <property type="nucleotide sequence ID" value="NZ_PELM01000324.1"/>
</dbReference>
<sequence>MPELVRLLEAIAARGGVLRVEGGRLLLLLPEEDPALEAWAWGWGEALALLALEAPKGELPPGLAAAVAEAVRRWGLPGGLLLLEKVRLGLGGGARPEA</sequence>
<proteinExistence type="predicted"/>
<reference evidence="1 2" key="1">
    <citation type="journal article" date="2019" name="Extremophiles">
        <title>Biogeography of thermophiles and predominance of Thermus scotoductus in domestic water heaters.</title>
        <authorList>
            <person name="Wilpiszeski R.L."/>
            <person name="Zhang Z."/>
            <person name="House C.H."/>
        </authorList>
    </citation>
    <scope>NUCLEOTIDE SEQUENCE [LARGE SCALE GENOMIC DNA]</scope>
    <source>
        <strain evidence="1 2">38_S38</strain>
    </source>
</reference>
<dbReference type="Proteomes" id="UP000288082">
    <property type="component" value="Unassembled WGS sequence"/>
</dbReference>
<dbReference type="EMBL" id="PELM01000324">
    <property type="protein sequence ID" value="RTH01692.1"/>
    <property type="molecule type" value="Genomic_DNA"/>
</dbReference>
<name>A0A430R2S6_THESC</name>
<dbReference type="AlphaFoldDB" id="A0A430R2S6"/>